<dbReference type="Gene3D" id="1.10.150.330">
    <property type="entry name" value="zn-dependent alcohol dehydrogenase"/>
    <property type="match status" value="1"/>
</dbReference>
<proteinExistence type="evidence at protein level"/>
<organism evidence="1 2">
    <name type="scientific">Cereibacter sphaeroides (strain ATCC 17023 / DSM 158 / JCM 6121 / CCUG 31486 / LMG 2827 / NBRC 12203 / NCIMB 8253 / ATH 2.4.1.)</name>
    <name type="common">Rhodobacter sphaeroides</name>
    <dbReference type="NCBI Taxonomy" id="272943"/>
    <lineage>
        <taxon>Bacteria</taxon>
        <taxon>Pseudomonadati</taxon>
        <taxon>Pseudomonadota</taxon>
        <taxon>Alphaproteobacteria</taxon>
        <taxon>Rhodobacterales</taxon>
        <taxon>Paracoccaceae</taxon>
        <taxon>Cereibacter</taxon>
    </lineage>
</organism>
<dbReference type="EnsemblBacteria" id="ABA81626">
    <property type="protein sequence ID" value="ABA81626"/>
    <property type="gene ID" value="RSP_4162"/>
</dbReference>
<geneLocation type="plasmid" evidence="2">
    <name>pRS241d</name>
</geneLocation>
<feature type="binding site" evidence="3">
    <location>
        <position position="71"/>
    </location>
    <ligand>
        <name>S-adenosyl-L-methionine</name>
        <dbReference type="ChEBI" id="CHEBI:59789"/>
    </ligand>
</feature>
<protein>
    <recommendedName>
        <fullName evidence="4">Methyltransferase domain-containing protein</fullName>
    </recommendedName>
</protein>
<gene>
    <name evidence="1" type="ORF">RSP_4162</name>
</gene>
<feature type="disulfide bond" description="Interchain" evidence="3">
    <location>
        <position position="88"/>
    </location>
</feature>
<keyword evidence="3" id="KW-0002">3D-structure</keyword>
<dbReference type="PATRIC" id="fig|272943.9.peg.215"/>
<keyword evidence="2" id="KW-1185">Reference proteome</keyword>
<feature type="binding site" evidence="3">
    <location>
        <position position="96"/>
    </location>
    <ligand>
        <name>S-adenosyl-L-methionine</name>
        <dbReference type="ChEBI" id="CHEBI:59789"/>
    </ligand>
</feature>
<keyword evidence="3" id="KW-0949">S-adenosyl-L-methionine</keyword>
<dbReference type="PDB" id="3IV6">
    <property type="method" value="X-ray"/>
    <property type="resolution" value="2.70 A"/>
    <property type="chains" value="A/B/C/D=2-258"/>
</dbReference>
<dbReference type="Gene3D" id="3.40.50.150">
    <property type="entry name" value="Vaccinia Virus protein VP39"/>
    <property type="match status" value="1"/>
</dbReference>
<evidence type="ECO:0000313" key="2">
    <source>
        <dbReference type="Proteomes" id="UP000002703"/>
    </source>
</evidence>
<evidence type="ECO:0000313" key="1">
    <source>
        <dbReference type="EMBL" id="ABA81626.1"/>
    </source>
</evidence>
<evidence type="ECO:0007829" key="3">
    <source>
        <dbReference type="PDB" id="3IV6"/>
    </source>
</evidence>
<dbReference type="EMBL" id="CP000147">
    <property type="protein sequence ID" value="ABA81626.1"/>
    <property type="molecule type" value="Genomic_DNA"/>
</dbReference>
<dbReference type="SMR" id="Q3IV08"/>
<feature type="binding site" evidence="3">
    <location>
        <position position="72"/>
    </location>
    <ligand>
        <name>S-adenosyl-L-methionine</name>
        <dbReference type="ChEBI" id="CHEBI:59789"/>
    </ligand>
</feature>
<dbReference type="RefSeq" id="WP_011331433.1">
    <property type="nucleotide sequence ID" value="NC_007490.2"/>
</dbReference>
<dbReference type="KEGG" id="rsp:RSP_4162"/>
<accession>Q3IV08</accession>
<keyword evidence="1" id="KW-0614">Plasmid</keyword>
<sequence length="258" mass="28952">MTITNSKAEAWELIGNQFWTIGRVAARPSDRENDIFLENIVPGSTVAVIGASTRFLIEKALERGASVTVFDFSQRMCDDLAEALADRCVTIDLLDITAEIPKELAGHFDFVLNDRLINRFTTEEARRACLGMLSLVGSGTVRASVKLGFYDIDLKLIEYGEQSGTLAKFFDPSDKTFHFREAGDVLDRALVPHGLIDKPTLLEWYRRRGKETRFDDEDVRALLSHDVVNARGYVTLEKAVELPDAPNTMLYQFSRRAG</sequence>
<dbReference type="InterPro" id="IPR029063">
    <property type="entry name" value="SAM-dependent_MTases_sf"/>
</dbReference>
<dbReference type="PDBsum" id="3IV6"/>
<name>Q3IV08_CERS4</name>
<dbReference type="GeneID" id="3711880"/>
<feature type="binding site" evidence="3">
    <location>
        <position position="95"/>
    </location>
    <ligand>
        <name>S-adenosyl-L-methionine</name>
        <dbReference type="ChEBI" id="CHEBI:59789"/>
    </ligand>
</feature>
<dbReference type="EvolutionaryTrace" id="Q3IV08"/>
<dbReference type="OrthoDB" id="5194003at2"/>
<reference evidence="3" key="2">
    <citation type="submission" date="2009-08" db="PDB data bank">
        <title>Crystal Structure of Putative Zn-dependent Alcohol Dehydrogenases from Rhodobacter sphaeroides.</title>
        <authorList>
            <person name="Kim Y."/>
            <person name="Marshall N."/>
            <person name="Keigher L."/>
            <person name="Joachimiak A."/>
        </authorList>
    </citation>
    <scope>X-RAY CRYSTALLOGRAPHY (2.70 ANGSTROMS) OF 2-258 IN COMPLEX WITH S-ADENOSYL-L-METHIONINE</scope>
    <scope>DISULFIDE BONDS</scope>
</reference>
<evidence type="ECO:0008006" key="4">
    <source>
        <dbReference type="Google" id="ProtNLM"/>
    </source>
</evidence>
<dbReference type="InterPro" id="IPR036291">
    <property type="entry name" value="NAD(P)-bd_dom_sf"/>
</dbReference>
<reference evidence="2" key="1">
    <citation type="submission" date="2005-09" db="EMBL/GenBank/DDBJ databases">
        <title>Complete sequence of plasmid D of Rhodobacter sphaeroides 2.4.1.</title>
        <authorList>
            <person name="Copeland A."/>
            <person name="Lucas S."/>
            <person name="Lapidus A."/>
            <person name="Barry K."/>
            <person name="Detter J.C."/>
            <person name="Glavina T."/>
            <person name="Hammon N."/>
            <person name="Israni S."/>
            <person name="Pitluck S."/>
            <person name="Richardson P."/>
            <person name="Mackenzie C."/>
            <person name="Choudhary M."/>
            <person name="Larimer F."/>
            <person name="Hauser L.J."/>
            <person name="Land M."/>
            <person name="Donohue T.J."/>
            <person name="Kaplan S."/>
        </authorList>
    </citation>
    <scope>NUCLEOTIDE SEQUENCE [LARGE SCALE GENOMIC DNA]</scope>
    <source>
        <strain evidence="2">ATCC 17023 / DSM 158 / JCM 6121 / CCUG 31486 / LMG 2827 / NBRC 12203 / NCIMB 8253 / ATH 2.4.1.</strain>
        <plasmid evidence="2">pRS241d</plasmid>
    </source>
</reference>
<dbReference type="AlphaFoldDB" id="Q3IV08"/>
<feature type="binding site" evidence="3">
    <location>
        <position position="52"/>
    </location>
    <ligand>
        <name>S-adenosyl-L-methionine</name>
        <dbReference type="ChEBI" id="CHEBI:59789"/>
    </ligand>
</feature>
<dbReference type="DNASU" id="3711880"/>
<dbReference type="Proteomes" id="UP000002703">
    <property type="component" value="Plasmid D"/>
</dbReference>
<dbReference type="SUPFAM" id="SSF51735">
    <property type="entry name" value="NAD(P)-binding Rossmann-fold domains"/>
    <property type="match status" value="1"/>
</dbReference>